<accession>A0ABQ9FX73</accession>
<feature type="transmembrane region" description="Helical" evidence="5">
    <location>
        <begin position="269"/>
        <end position="290"/>
    </location>
</feature>
<protein>
    <recommendedName>
        <fullName evidence="6">Major facilitator superfamily (MFS) profile domain-containing protein</fullName>
    </recommendedName>
</protein>
<name>A0ABQ9FX73_TEGGR</name>
<dbReference type="Gene3D" id="1.20.1250.20">
    <property type="entry name" value="MFS general substrate transporter like domains"/>
    <property type="match status" value="2"/>
</dbReference>
<evidence type="ECO:0000256" key="2">
    <source>
        <dbReference type="ARBA" id="ARBA00022692"/>
    </source>
</evidence>
<feature type="transmembrane region" description="Helical" evidence="5">
    <location>
        <begin position="111"/>
        <end position="127"/>
    </location>
</feature>
<organism evidence="7 8">
    <name type="scientific">Tegillarca granosa</name>
    <name type="common">Malaysian cockle</name>
    <name type="synonym">Anadara granosa</name>
    <dbReference type="NCBI Taxonomy" id="220873"/>
    <lineage>
        <taxon>Eukaryota</taxon>
        <taxon>Metazoa</taxon>
        <taxon>Spiralia</taxon>
        <taxon>Lophotrochozoa</taxon>
        <taxon>Mollusca</taxon>
        <taxon>Bivalvia</taxon>
        <taxon>Autobranchia</taxon>
        <taxon>Pteriomorphia</taxon>
        <taxon>Arcoida</taxon>
        <taxon>Arcoidea</taxon>
        <taxon>Arcidae</taxon>
        <taxon>Tegillarca</taxon>
    </lineage>
</organism>
<evidence type="ECO:0000313" key="8">
    <source>
        <dbReference type="Proteomes" id="UP001217089"/>
    </source>
</evidence>
<comment type="subcellular location">
    <subcellularLocation>
        <location evidence="1">Membrane</location>
        <topology evidence="1">Multi-pass membrane protein</topology>
    </subcellularLocation>
</comment>
<gene>
    <name evidence="7" type="ORF">KUTeg_001927</name>
</gene>
<dbReference type="PROSITE" id="PS50850">
    <property type="entry name" value="MFS"/>
    <property type="match status" value="1"/>
</dbReference>
<dbReference type="InterPro" id="IPR011701">
    <property type="entry name" value="MFS"/>
</dbReference>
<keyword evidence="3 5" id="KW-1133">Transmembrane helix</keyword>
<reference evidence="7 8" key="1">
    <citation type="submission" date="2022-12" db="EMBL/GenBank/DDBJ databases">
        <title>Chromosome-level genome of Tegillarca granosa.</title>
        <authorList>
            <person name="Kim J."/>
        </authorList>
    </citation>
    <scope>NUCLEOTIDE SEQUENCE [LARGE SCALE GENOMIC DNA]</scope>
    <source>
        <strain evidence="7">Teg-2019</strain>
        <tissue evidence="7">Adductor muscle</tissue>
    </source>
</reference>
<comment type="caution">
    <text evidence="7">The sequence shown here is derived from an EMBL/GenBank/DDBJ whole genome shotgun (WGS) entry which is preliminary data.</text>
</comment>
<sequence>MKKYISWRWRVAYIALIGLVLQIVHRNCISVALICMTESNSGILQKINESELNISKTLVNDLLQIEEQYRIDWDSITQGLVLSSYFYGQIISPLISGFVCRKFGVRWPMSIYTLISSVSLMLIPVASEVNVTVVIVLRIIQGFLGSGCLPMFAHLWTQWTPVHERSQLISFTFSGLDLGVIIAFASSGWLCSIPVHNGWPFIFYTFGAVSFLWMILWCVFVTDTPKCHAWISEKEKQYIIGDNIESNLTTDNSKKDTVPWISILTSGPVWAMATAMFTVAWGMTVVFSYLPRYMNDVLDFDIHKNGLMSSLPFAGKTISVIVIGVLTDKLIKSRILNITHIRKINQCT</sequence>
<feature type="transmembrane region" description="Helical" evidence="5">
    <location>
        <begin position="201"/>
        <end position="222"/>
    </location>
</feature>
<keyword evidence="8" id="KW-1185">Reference proteome</keyword>
<evidence type="ECO:0000313" key="7">
    <source>
        <dbReference type="EMBL" id="KAJ8320340.1"/>
    </source>
</evidence>
<feature type="transmembrane region" description="Helical" evidence="5">
    <location>
        <begin position="80"/>
        <end position="99"/>
    </location>
</feature>
<feature type="transmembrane region" description="Helical" evidence="5">
    <location>
        <begin position="310"/>
        <end position="327"/>
    </location>
</feature>
<evidence type="ECO:0000256" key="5">
    <source>
        <dbReference type="SAM" id="Phobius"/>
    </source>
</evidence>
<feature type="domain" description="Major facilitator superfamily (MFS) profile" evidence="6">
    <location>
        <begin position="11"/>
        <end position="348"/>
    </location>
</feature>
<dbReference type="InterPro" id="IPR020846">
    <property type="entry name" value="MFS_dom"/>
</dbReference>
<feature type="transmembrane region" description="Helical" evidence="5">
    <location>
        <begin position="133"/>
        <end position="156"/>
    </location>
</feature>
<feature type="non-terminal residue" evidence="7">
    <location>
        <position position="348"/>
    </location>
</feature>
<evidence type="ECO:0000256" key="4">
    <source>
        <dbReference type="ARBA" id="ARBA00023136"/>
    </source>
</evidence>
<evidence type="ECO:0000259" key="6">
    <source>
        <dbReference type="PROSITE" id="PS50850"/>
    </source>
</evidence>
<proteinExistence type="predicted"/>
<evidence type="ECO:0000256" key="3">
    <source>
        <dbReference type="ARBA" id="ARBA00022989"/>
    </source>
</evidence>
<dbReference type="PANTHER" id="PTHR11662">
    <property type="entry name" value="SOLUTE CARRIER FAMILY 17"/>
    <property type="match status" value="1"/>
</dbReference>
<dbReference type="Pfam" id="PF07690">
    <property type="entry name" value="MFS_1"/>
    <property type="match status" value="1"/>
</dbReference>
<feature type="transmembrane region" description="Helical" evidence="5">
    <location>
        <begin position="168"/>
        <end position="189"/>
    </location>
</feature>
<dbReference type="SUPFAM" id="SSF103473">
    <property type="entry name" value="MFS general substrate transporter"/>
    <property type="match status" value="1"/>
</dbReference>
<dbReference type="PANTHER" id="PTHR11662:SF40">
    <property type="entry name" value="MAJOR FACILITATOR SUPERFAMILY (MFS) PROFILE DOMAIN-CONTAINING PROTEIN"/>
    <property type="match status" value="1"/>
</dbReference>
<keyword evidence="2 5" id="KW-0812">Transmembrane</keyword>
<keyword evidence="4 5" id="KW-0472">Membrane</keyword>
<evidence type="ECO:0000256" key="1">
    <source>
        <dbReference type="ARBA" id="ARBA00004141"/>
    </source>
</evidence>
<dbReference type="InterPro" id="IPR036259">
    <property type="entry name" value="MFS_trans_sf"/>
</dbReference>
<dbReference type="EMBL" id="JARBDR010000141">
    <property type="protein sequence ID" value="KAJ8320340.1"/>
    <property type="molecule type" value="Genomic_DNA"/>
</dbReference>
<dbReference type="Proteomes" id="UP001217089">
    <property type="component" value="Unassembled WGS sequence"/>
</dbReference>
<dbReference type="InterPro" id="IPR050382">
    <property type="entry name" value="MFS_Na/Anion_cotransporter"/>
</dbReference>